<reference evidence="1" key="2">
    <citation type="journal article" date="2015" name="Fish Shellfish Immunol.">
        <title>Early steps in the European eel (Anguilla anguilla)-Vibrio vulnificus interaction in the gills: Role of the RtxA13 toxin.</title>
        <authorList>
            <person name="Callol A."/>
            <person name="Pajuelo D."/>
            <person name="Ebbesson L."/>
            <person name="Teles M."/>
            <person name="MacKenzie S."/>
            <person name="Amaro C."/>
        </authorList>
    </citation>
    <scope>NUCLEOTIDE SEQUENCE</scope>
</reference>
<sequence>MGLLGIALGAALGVGTATVAIPAVVGLAGFTAAGVAAGSVASSNDVSSGGSQMGAQWLLDLRWLFYSQ</sequence>
<dbReference type="InterPro" id="IPR038213">
    <property type="entry name" value="IFI6/IFI27-like_sf"/>
</dbReference>
<reference evidence="1" key="1">
    <citation type="submission" date="2014-11" db="EMBL/GenBank/DDBJ databases">
        <authorList>
            <person name="Amaro Gonzalez C."/>
        </authorList>
    </citation>
    <scope>NUCLEOTIDE SEQUENCE</scope>
</reference>
<evidence type="ECO:0000313" key="1">
    <source>
        <dbReference type="EMBL" id="JAH42945.1"/>
    </source>
</evidence>
<dbReference type="AlphaFoldDB" id="A0A0E9SQK1"/>
<dbReference type="Gene3D" id="6.10.110.10">
    <property type="match status" value="1"/>
</dbReference>
<protein>
    <submittedName>
        <fullName evidence="1">Uncharacterized protein</fullName>
    </submittedName>
</protein>
<proteinExistence type="predicted"/>
<accession>A0A0E9SQK1</accession>
<name>A0A0E9SQK1_ANGAN</name>
<organism evidence="1">
    <name type="scientific">Anguilla anguilla</name>
    <name type="common">European freshwater eel</name>
    <name type="synonym">Muraena anguilla</name>
    <dbReference type="NCBI Taxonomy" id="7936"/>
    <lineage>
        <taxon>Eukaryota</taxon>
        <taxon>Metazoa</taxon>
        <taxon>Chordata</taxon>
        <taxon>Craniata</taxon>
        <taxon>Vertebrata</taxon>
        <taxon>Euteleostomi</taxon>
        <taxon>Actinopterygii</taxon>
        <taxon>Neopterygii</taxon>
        <taxon>Teleostei</taxon>
        <taxon>Anguilliformes</taxon>
        <taxon>Anguillidae</taxon>
        <taxon>Anguilla</taxon>
    </lineage>
</organism>
<dbReference type="EMBL" id="GBXM01065632">
    <property type="protein sequence ID" value="JAH42945.1"/>
    <property type="molecule type" value="Transcribed_RNA"/>
</dbReference>